<dbReference type="KEGG" id="rha:RHA1_ro02678"/>
<sequence>MTSEDLLHRADRVRTLPLSRITSRGRRRTPVGAHGTSPRPAAVHPARRVAHGSAHVAIRPMIVTNALAGSTFDVPTTNIMSTSGLQGPPPQHAGSIRPPPRTRVRPRQQPDAVR</sequence>
<gene>
    <name evidence="2" type="ordered locus">RHA1_ro02678</name>
</gene>
<feature type="region of interest" description="Disordered" evidence="1">
    <location>
        <begin position="78"/>
        <end position="114"/>
    </location>
</feature>
<evidence type="ECO:0000313" key="2">
    <source>
        <dbReference type="EMBL" id="ABG94483.1"/>
    </source>
</evidence>
<feature type="compositionally biased region" description="Pro residues" evidence="1">
    <location>
        <begin position="87"/>
        <end position="99"/>
    </location>
</feature>
<evidence type="ECO:0000313" key="3">
    <source>
        <dbReference type="Proteomes" id="UP000008710"/>
    </source>
</evidence>
<feature type="compositionally biased region" description="Basic and acidic residues" evidence="1">
    <location>
        <begin position="1"/>
        <end position="14"/>
    </location>
</feature>
<dbReference type="HOGENOM" id="CLU_2119200_0_0_11"/>
<reference evidence="3" key="1">
    <citation type="journal article" date="2006" name="Proc. Natl. Acad. Sci. U.S.A.">
        <title>The complete genome of Rhodococcus sp. RHA1 provides insights into a catabolic powerhouse.</title>
        <authorList>
            <person name="McLeod M.P."/>
            <person name="Warren R.L."/>
            <person name="Hsiao W.W.L."/>
            <person name="Araki N."/>
            <person name="Myhre M."/>
            <person name="Fernandes C."/>
            <person name="Miyazawa D."/>
            <person name="Wong W."/>
            <person name="Lillquist A.L."/>
            <person name="Wang D."/>
            <person name="Dosanjh M."/>
            <person name="Hara H."/>
            <person name="Petrescu A."/>
            <person name="Morin R.D."/>
            <person name="Yang G."/>
            <person name="Stott J.M."/>
            <person name="Schein J.E."/>
            <person name="Shin H."/>
            <person name="Smailus D."/>
            <person name="Siddiqui A.S."/>
            <person name="Marra M.A."/>
            <person name="Jones S.J.M."/>
            <person name="Holt R."/>
            <person name="Brinkman F.S.L."/>
            <person name="Miyauchi K."/>
            <person name="Fukuda M."/>
            <person name="Davies J.E."/>
            <person name="Mohn W.W."/>
            <person name="Eltis L.D."/>
        </authorList>
    </citation>
    <scope>NUCLEOTIDE SEQUENCE [LARGE SCALE GENOMIC DNA]</scope>
    <source>
        <strain evidence="3">RHA1</strain>
    </source>
</reference>
<protein>
    <submittedName>
        <fullName evidence="2">Uncharacterized protein</fullName>
    </submittedName>
</protein>
<evidence type="ECO:0000256" key="1">
    <source>
        <dbReference type="SAM" id="MobiDB-lite"/>
    </source>
</evidence>
<name>Q0SDA3_RHOJR</name>
<accession>Q0SDA3</accession>
<dbReference type="AlphaFoldDB" id="Q0SDA3"/>
<dbReference type="Proteomes" id="UP000008710">
    <property type="component" value="Chromosome"/>
</dbReference>
<proteinExistence type="predicted"/>
<organism evidence="2 3">
    <name type="scientific">Rhodococcus jostii (strain RHA1)</name>
    <dbReference type="NCBI Taxonomy" id="101510"/>
    <lineage>
        <taxon>Bacteria</taxon>
        <taxon>Bacillati</taxon>
        <taxon>Actinomycetota</taxon>
        <taxon>Actinomycetes</taxon>
        <taxon>Mycobacteriales</taxon>
        <taxon>Nocardiaceae</taxon>
        <taxon>Rhodococcus</taxon>
    </lineage>
</organism>
<feature type="region of interest" description="Disordered" evidence="1">
    <location>
        <begin position="1"/>
        <end position="48"/>
    </location>
</feature>
<dbReference type="EMBL" id="CP000431">
    <property type="protein sequence ID" value="ABG94483.1"/>
    <property type="molecule type" value="Genomic_DNA"/>
</dbReference>